<comment type="caution">
    <text evidence="2">The sequence shown here is derived from an EMBL/GenBank/DDBJ whole genome shotgun (WGS) entry which is preliminary data.</text>
</comment>
<keyword evidence="1" id="KW-0732">Signal</keyword>
<organism evidence="2 3">
    <name type="scientific">Nocardioides ginsengisoli</name>
    <dbReference type="NCBI Taxonomy" id="363868"/>
    <lineage>
        <taxon>Bacteria</taxon>
        <taxon>Bacillati</taxon>
        <taxon>Actinomycetota</taxon>
        <taxon>Actinomycetes</taxon>
        <taxon>Propionibacteriales</taxon>
        <taxon>Nocardioidaceae</taxon>
        <taxon>Nocardioides</taxon>
    </lineage>
</organism>
<dbReference type="Proteomes" id="UP001597229">
    <property type="component" value="Unassembled WGS sequence"/>
</dbReference>
<dbReference type="EMBL" id="JBHTLX010000001">
    <property type="protein sequence ID" value="MFD1246195.1"/>
    <property type="molecule type" value="Genomic_DNA"/>
</dbReference>
<evidence type="ECO:0000313" key="2">
    <source>
        <dbReference type="EMBL" id="MFD1246195.1"/>
    </source>
</evidence>
<protein>
    <recommendedName>
        <fullName evidence="4">DUF3558 domain-containing protein</fullName>
    </recommendedName>
</protein>
<feature type="chain" id="PRO_5047344302" description="DUF3558 domain-containing protein" evidence="1">
    <location>
        <begin position="25"/>
        <end position="206"/>
    </location>
</feature>
<reference evidence="3" key="1">
    <citation type="journal article" date="2019" name="Int. J. Syst. Evol. Microbiol.">
        <title>The Global Catalogue of Microorganisms (GCM) 10K type strain sequencing project: providing services to taxonomists for standard genome sequencing and annotation.</title>
        <authorList>
            <consortium name="The Broad Institute Genomics Platform"/>
            <consortium name="The Broad Institute Genome Sequencing Center for Infectious Disease"/>
            <person name="Wu L."/>
            <person name="Ma J."/>
        </authorList>
    </citation>
    <scope>NUCLEOTIDE SEQUENCE [LARGE SCALE GENOMIC DNA]</scope>
    <source>
        <strain evidence="3">CCUG 52478</strain>
    </source>
</reference>
<gene>
    <name evidence="2" type="ORF">ACFQ3F_00200</name>
</gene>
<feature type="signal peptide" evidence="1">
    <location>
        <begin position="1"/>
        <end position="24"/>
    </location>
</feature>
<evidence type="ECO:0008006" key="4">
    <source>
        <dbReference type="Google" id="ProtNLM"/>
    </source>
</evidence>
<proteinExistence type="predicted"/>
<keyword evidence="3" id="KW-1185">Reference proteome</keyword>
<evidence type="ECO:0000313" key="3">
    <source>
        <dbReference type="Proteomes" id="UP001597229"/>
    </source>
</evidence>
<name>A0ABW3VUH0_9ACTN</name>
<evidence type="ECO:0000256" key="1">
    <source>
        <dbReference type="SAM" id="SignalP"/>
    </source>
</evidence>
<dbReference type="RefSeq" id="WP_367920208.1">
    <property type="nucleotide sequence ID" value="NZ_BAABAC010000026.1"/>
</dbReference>
<sequence>MRPLMLLGKMVAVGLLVVPLTGCAHENDARDAARREDARRAACPDVTKSQALAVERLADFDYEAVYAEMNCDGEISEAEDQCLRGSWARTAYGATAEDFGRSPELAVRATAGPETTITGFLERRPGWARVAIARDGATGVYEIQRMRRGWLVVTGVGCASGAAVEPFSLDDLSPACREAMEEATANADEGDFVGFSCIEDGSAEED</sequence>
<accession>A0ABW3VUH0</accession>